<keyword evidence="6" id="KW-1185">Reference proteome</keyword>
<evidence type="ECO:0000259" key="4">
    <source>
        <dbReference type="Pfam" id="PF13622"/>
    </source>
</evidence>
<dbReference type="CDD" id="cd03445">
    <property type="entry name" value="Thioesterase_II_repeat2"/>
    <property type="match status" value="1"/>
</dbReference>
<dbReference type="SUPFAM" id="SSF54637">
    <property type="entry name" value="Thioesterase/thiol ester dehydrase-isomerase"/>
    <property type="match status" value="2"/>
</dbReference>
<dbReference type="EMBL" id="CP012669">
    <property type="protein sequence ID" value="ALE15778.1"/>
    <property type="molecule type" value="Genomic_DNA"/>
</dbReference>
<evidence type="ECO:0000313" key="6">
    <source>
        <dbReference type="Proteomes" id="UP000057938"/>
    </source>
</evidence>
<dbReference type="PATRIC" id="fig|361183.4.peg.461"/>
<dbReference type="CDD" id="cd03444">
    <property type="entry name" value="Thioesterase_II_repeat1"/>
    <property type="match status" value="1"/>
</dbReference>
<gene>
    <name evidence="5" type="ORF">AMC99_00467</name>
</gene>
<dbReference type="Pfam" id="PF02551">
    <property type="entry name" value="Acyl_CoA_thio"/>
    <property type="match status" value="1"/>
</dbReference>
<proteinExistence type="inferred from homology"/>
<dbReference type="STRING" id="361183.AMC99_00467"/>
<dbReference type="PANTHER" id="PTHR11066:SF34">
    <property type="entry name" value="ACYL-COENZYME A THIOESTERASE 8"/>
    <property type="match status" value="1"/>
</dbReference>
<organism evidence="5 6">
    <name type="scientific">Altererythrobacter epoxidivorans</name>
    <dbReference type="NCBI Taxonomy" id="361183"/>
    <lineage>
        <taxon>Bacteria</taxon>
        <taxon>Pseudomonadati</taxon>
        <taxon>Pseudomonadota</taxon>
        <taxon>Alphaproteobacteria</taxon>
        <taxon>Sphingomonadales</taxon>
        <taxon>Erythrobacteraceae</taxon>
        <taxon>Altererythrobacter</taxon>
    </lineage>
</organism>
<dbReference type="AlphaFoldDB" id="A0A0M4M2T8"/>
<reference evidence="5 6" key="1">
    <citation type="submission" date="2015-09" db="EMBL/GenBank/DDBJ databases">
        <title>Complete genome sequence of a benzo[a]pyrene-degrading bacterium Altererythrobacter epoxidivorans CGMCC 1.7731T.</title>
        <authorList>
            <person name="Li Z."/>
            <person name="Cheng H."/>
            <person name="Huo Y."/>
            <person name="Xu X."/>
        </authorList>
    </citation>
    <scope>NUCLEOTIDE SEQUENCE [LARGE SCALE GENOMIC DNA]</scope>
    <source>
        <strain evidence="5 6">CGMCC 1.7731</strain>
    </source>
</reference>
<dbReference type="KEGG" id="aep:AMC99_00467"/>
<protein>
    <submittedName>
        <fullName evidence="5">Acyl-CoA thioesterase II</fullName>
    </submittedName>
</protein>
<evidence type="ECO:0000256" key="1">
    <source>
        <dbReference type="ARBA" id="ARBA00006538"/>
    </source>
</evidence>
<name>A0A0M4M2T8_9SPHN</name>
<feature type="domain" description="Acyl-CoA thioesterase-like N-terminal HotDog" evidence="4">
    <location>
        <begin position="2"/>
        <end position="76"/>
    </location>
</feature>
<dbReference type="GO" id="GO:0009062">
    <property type="term" value="P:fatty acid catabolic process"/>
    <property type="evidence" value="ECO:0007669"/>
    <property type="project" value="TreeGrafter"/>
</dbReference>
<dbReference type="InterPro" id="IPR049449">
    <property type="entry name" value="TesB_ACOT8-like_N"/>
</dbReference>
<dbReference type="PANTHER" id="PTHR11066">
    <property type="entry name" value="ACYL-COA THIOESTERASE"/>
    <property type="match status" value="1"/>
</dbReference>
<dbReference type="InterPro" id="IPR025652">
    <property type="entry name" value="TesB_C"/>
</dbReference>
<evidence type="ECO:0000313" key="5">
    <source>
        <dbReference type="EMBL" id="ALE15778.1"/>
    </source>
</evidence>
<dbReference type="Proteomes" id="UP000057938">
    <property type="component" value="Chromosome"/>
</dbReference>
<accession>A0A0M4M2T8</accession>
<dbReference type="Pfam" id="PF13622">
    <property type="entry name" value="4HBT_3"/>
    <property type="match status" value="1"/>
</dbReference>
<keyword evidence="2" id="KW-0378">Hydrolase</keyword>
<dbReference type="GO" id="GO:0006637">
    <property type="term" value="P:acyl-CoA metabolic process"/>
    <property type="evidence" value="ECO:0007669"/>
    <property type="project" value="InterPro"/>
</dbReference>
<dbReference type="InterPro" id="IPR003703">
    <property type="entry name" value="Acyl_CoA_thio"/>
</dbReference>
<dbReference type="InterPro" id="IPR042171">
    <property type="entry name" value="Acyl-CoA_hotdog"/>
</dbReference>
<evidence type="ECO:0000256" key="2">
    <source>
        <dbReference type="ARBA" id="ARBA00022801"/>
    </source>
</evidence>
<feature type="domain" description="Acyl-CoA thioesterase 2 C-terminal" evidence="3">
    <location>
        <begin position="145"/>
        <end position="246"/>
    </location>
</feature>
<sequence>MFGGQALAQALLAASDQETGGRLAHSLHAYFLKAGSAVDPVDYSVSQLSEGRSFATRRVEASQGETLIFSMIASFHAPEIGFEHTTPSPFPLDIDAALQSLEAWVEHNVQASESPILDRLRHRPIEIVPLDPGSLFGTRAREPITASWMRLRDPAKADPAMQRALLAYASDMMFLRNALLPHGVRPGSREVQAASLDHAIWFHETPDFDQWHLFVTSSPWAGGARGLNRGHFYREDGTMVASVAQESLMRPKGDALERIESQKNA</sequence>
<dbReference type="InterPro" id="IPR029069">
    <property type="entry name" value="HotDog_dom_sf"/>
</dbReference>
<dbReference type="GO" id="GO:0047617">
    <property type="term" value="F:fatty acyl-CoA hydrolase activity"/>
    <property type="evidence" value="ECO:0007669"/>
    <property type="project" value="InterPro"/>
</dbReference>
<comment type="similarity">
    <text evidence="1">Belongs to the C/M/P thioester hydrolase family.</text>
</comment>
<evidence type="ECO:0000259" key="3">
    <source>
        <dbReference type="Pfam" id="PF02551"/>
    </source>
</evidence>
<dbReference type="Gene3D" id="2.40.160.210">
    <property type="entry name" value="Acyl-CoA thioesterase, double hotdog domain"/>
    <property type="match status" value="1"/>
</dbReference>